<organism evidence="1 2">
    <name type="scientific">Teladorsagia circumcincta</name>
    <name type="common">Brown stomach worm</name>
    <name type="synonym">Ostertagia circumcincta</name>
    <dbReference type="NCBI Taxonomy" id="45464"/>
    <lineage>
        <taxon>Eukaryota</taxon>
        <taxon>Metazoa</taxon>
        <taxon>Ecdysozoa</taxon>
        <taxon>Nematoda</taxon>
        <taxon>Chromadorea</taxon>
        <taxon>Rhabditida</taxon>
        <taxon>Rhabditina</taxon>
        <taxon>Rhabditomorpha</taxon>
        <taxon>Strongyloidea</taxon>
        <taxon>Trichostrongylidae</taxon>
        <taxon>Teladorsagia</taxon>
    </lineage>
</organism>
<dbReference type="AlphaFoldDB" id="A0A2G9TA97"/>
<evidence type="ECO:0000313" key="2">
    <source>
        <dbReference type="Proteomes" id="UP000230423"/>
    </source>
</evidence>
<keyword evidence="2" id="KW-1185">Reference proteome</keyword>
<accession>A0A2G9TA97</accession>
<protein>
    <submittedName>
        <fullName evidence="1">Uncharacterized protein</fullName>
    </submittedName>
</protein>
<sequence length="73" mass="8402">MADIDCKLFEFVQVYFVAVDPNNVDSEKSNLLDNFSDFLDEDRSSSINAVDRVENINYTSSDVDRVSRFDNLQ</sequence>
<evidence type="ECO:0000313" key="1">
    <source>
        <dbReference type="EMBL" id="PIO54889.1"/>
    </source>
</evidence>
<name>A0A2G9TA97_TELCI</name>
<gene>
    <name evidence="1" type="ORF">TELCIR_23736</name>
</gene>
<dbReference type="Proteomes" id="UP000230423">
    <property type="component" value="Unassembled WGS sequence"/>
</dbReference>
<dbReference type="EMBL" id="KZ391318">
    <property type="protein sequence ID" value="PIO54889.1"/>
    <property type="molecule type" value="Genomic_DNA"/>
</dbReference>
<reference evidence="1 2" key="1">
    <citation type="submission" date="2015-09" db="EMBL/GenBank/DDBJ databases">
        <title>Draft genome of the parasitic nematode Teladorsagia circumcincta isolate WARC Sus (inbred).</title>
        <authorList>
            <person name="Mitreva M."/>
        </authorList>
    </citation>
    <scope>NUCLEOTIDE SEQUENCE [LARGE SCALE GENOMIC DNA]</scope>
    <source>
        <strain evidence="1 2">S</strain>
    </source>
</reference>
<proteinExistence type="predicted"/>